<evidence type="ECO:0000313" key="3">
    <source>
        <dbReference type="RefSeq" id="XP_065647706.1"/>
    </source>
</evidence>
<dbReference type="RefSeq" id="XP_065647706.1">
    <property type="nucleotide sequence ID" value="XM_065791634.1"/>
</dbReference>
<organism evidence="2 3">
    <name type="scientific">Hydra vulgaris</name>
    <name type="common">Hydra</name>
    <name type="synonym">Hydra attenuata</name>
    <dbReference type="NCBI Taxonomy" id="6087"/>
    <lineage>
        <taxon>Eukaryota</taxon>
        <taxon>Metazoa</taxon>
        <taxon>Cnidaria</taxon>
        <taxon>Hydrozoa</taxon>
        <taxon>Hydroidolina</taxon>
        <taxon>Anthoathecata</taxon>
        <taxon>Aplanulata</taxon>
        <taxon>Hydridae</taxon>
        <taxon>Hydra</taxon>
    </lineage>
</organism>
<evidence type="ECO:0000256" key="1">
    <source>
        <dbReference type="SAM" id="MobiDB-lite"/>
    </source>
</evidence>
<feature type="compositionally biased region" description="Low complexity" evidence="1">
    <location>
        <begin position="198"/>
        <end position="210"/>
    </location>
</feature>
<gene>
    <name evidence="3" type="primary">LOC100203879</name>
</gene>
<sequence>MHCFKRVHIDSDISPWQSSVSCLNQDVLQSPQTVKKTLKVKNDNKTENSKFRKWHIRGRDSHVRDTEFIFHHYTDTNKYIEEYRETKLKKRNRSSNSSPLSALQQYPVNRDEETKIYSKEILSEKSLDTKNYSLQVCACEKTSLRGALSVSSPISGCFDKLTKECSRKSDFVSYFSQNTGKYSRPKSEAASTLHQKKLPLSSPKSNKSFLPSPPIMQPNTFQPDFFLQCRNFKGMPVRNTTEGDRKSNYHLTKVVH</sequence>
<keyword evidence="2" id="KW-1185">Reference proteome</keyword>
<feature type="region of interest" description="Disordered" evidence="1">
    <location>
        <begin position="179"/>
        <end position="213"/>
    </location>
</feature>
<proteinExistence type="predicted"/>
<reference evidence="3" key="2">
    <citation type="submission" date="2025-08" db="UniProtKB">
        <authorList>
            <consortium name="RefSeq"/>
        </authorList>
    </citation>
    <scope>IDENTIFICATION</scope>
</reference>
<dbReference type="Proteomes" id="UP001652625">
    <property type="component" value="Chromosome 02"/>
</dbReference>
<name>A0ABM4BFF8_HYDVU</name>
<accession>A0ABM4BFF8</accession>
<reference evidence="2" key="1">
    <citation type="submission" date="2025-05" db="UniProtKB">
        <authorList>
            <consortium name="RefSeq"/>
        </authorList>
    </citation>
    <scope>NUCLEOTIDE SEQUENCE [LARGE SCALE GENOMIC DNA]</scope>
</reference>
<protein>
    <submittedName>
        <fullName evidence="3">Uncharacterized protein LOC100203879 isoform X3</fullName>
    </submittedName>
</protein>
<evidence type="ECO:0000313" key="2">
    <source>
        <dbReference type="Proteomes" id="UP001652625"/>
    </source>
</evidence>
<dbReference type="GeneID" id="100203879"/>
<feature type="region of interest" description="Disordered" evidence="1">
    <location>
        <begin position="237"/>
        <end position="256"/>
    </location>
</feature>